<dbReference type="EMBL" id="JAYLAA010000041">
    <property type="protein sequence ID" value="MEC3876486.1"/>
    <property type="molecule type" value="Genomic_DNA"/>
</dbReference>
<evidence type="ECO:0008006" key="3">
    <source>
        <dbReference type="Google" id="ProtNLM"/>
    </source>
</evidence>
<proteinExistence type="predicted"/>
<protein>
    <recommendedName>
        <fullName evidence="3">HNH endonuclease</fullName>
    </recommendedName>
</protein>
<comment type="caution">
    <text evidence="1">The sequence shown here is derived from an EMBL/GenBank/DDBJ whole genome shotgun (WGS) entry which is preliminary data.</text>
</comment>
<dbReference type="Gene3D" id="1.10.30.50">
    <property type="match status" value="1"/>
</dbReference>
<organism evidence="1 2">
    <name type="scientific">Chryseobacterium salviniae</name>
    <dbReference type="NCBI Taxonomy" id="3101750"/>
    <lineage>
        <taxon>Bacteria</taxon>
        <taxon>Pseudomonadati</taxon>
        <taxon>Bacteroidota</taxon>
        <taxon>Flavobacteriia</taxon>
        <taxon>Flavobacteriales</taxon>
        <taxon>Weeksellaceae</taxon>
        <taxon>Chryseobacterium group</taxon>
        <taxon>Chryseobacterium</taxon>
    </lineage>
</organism>
<reference evidence="1 2" key="1">
    <citation type="submission" date="2024-01" db="EMBL/GenBank/DDBJ databases">
        <title>Chryseobacterium sp. T9W2-O.</title>
        <authorList>
            <person name="Maltman C."/>
        </authorList>
    </citation>
    <scope>NUCLEOTIDE SEQUENCE [LARGE SCALE GENOMIC DNA]</scope>
    <source>
        <strain evidence="1 2">T9W2-O</strain>
    </source>
</reference>
<evidence type="ECO:0000313" key="1">
    <source>
        <dbReference type="EMBL" id="MEC3876486.1"/>
    </source>
</evidence>
<keyword evidence="2" id="KW-1185">Reference proteome</keyword>
<name>A0ABU6HTX4_9FLAO</name>
<sequence length="294" mass="34840">MIPIGNSKVKDYLSASRNIKRFKSLSVKILDRLKLISKEDLIKEEIFFLESIIDYFADKNFFTINPKEAIEILKITPSKKVKDLIYNEFNYEARRRDTFPKFFNFLGIKTCVYCHAQFALSFENSEGKFVGLLQADHYNSKDKYPYLSVAFYNLYPVCGNCNLNKSNIDVEFELYSNKAPEIDLQFKIEDKSFIKNFLEFDKSKLKIEIQYNEDYISKFYLNEIYKTQTDIVEELVYKSKVYNTTYRENLKKFDIDDSIIDRFIVGNYTLKDDVYKRPLSKMMTDIAIDLDLIK</sequence>
<dbReference type="RefSeq" id="WP_326321225.1">
    <property type="nucleotide sequence ID" value="NZ_JAYLAA010000041.1"/>
</dbReference>
<dbReference type="Proteomes" id="UP001348397">
    <property type="component" value="Unassembled WGS sequence"/>
</dbReference>
<evidence type="ECO:0000313" key="2">
    <source>
        <dbReference type="Proteomes" id="UP001348397"/>
    </source>
</evidence>
<gene>
    <name evidence="1" type="ORF">SOP96_12240</name>
</gene>
<accession>A0ABU6HTX4</accession>